<evidence type="ECO:0000256" key="8">
    <source>
        <dbReference type="SAM" id="Phobius"/>
    </source>
</evidence>
<comment type="subcellular location">
    <subcellularLocation>
        <location evidence="1">Cell membrane</location>
        <topology evidence="1">Multi-pass membrane protein</topology>
    </subcellularLocation>
</comment>
<protein>
    <recommendedName>
        <fullName evidence="10">Fluoride ion transporter CrcB</fullName>
    </recommendedName>
</protein>
<evidence type="ECO:0000256" key="1">
    <source>
        <dbReference type="ARBA" id="ARBA00004651"/>
    </source>
</evidence>
<dbReference type="Pfam" id="PF02537">
    <property type="entry name" value="CRCB"/>
    <property type="match status" value="1"/>
</dbReference>
<evidence type="ECO:0000256" key="2">
    <source>
        <dbReference type="ARBA" id="ARBA00022475"/>
    </source>
</evidence>
<dbReference type="NCBIfam" id="TIGR00494">
    <property type="entry name" value="crcB"/>
    <property type="match status" value="1"/>
</dbReference>
<dbReference type="PANTHER" id="PTHR28259">
    <property type="entry name" value="FLUORIDE EXPORT PROTEIN 1-RELATED"/>
    <property type="match status" value="1"/>
</dbReference>
<comment type="catalytic activity">
    <reaction evidence="7">
        <text>fluoride(in) = fluoride(out)</text>
        <dbReference type="Rhea" id="RHEA:76159"/>
        <dbReference type="ChEBI" id="CHEBI:17051"/>
    </reaction>
    <physiologicalReaction direction="left-to-right" evidence="7">
        <dbReference type="Rhea" id="RHEA:76160"/>
    </physiologicalReaction>
</comment>
<keyword evidence="3 8" id="KW-0812">Transmembrane</keyword>
<organism evidence="9">
    <name type="scientific">marine sediment metagenome</name>
    <dbReference type="NCBI Taxonomy" id="412755"/>
    <lineage>
        <taxon>unclassified sequences</taxon>
        <taxon>metagenomes</taxon>
        <taxon>ecological metagenomes</taxon>
    </lineage>
</organism>
<dbReference type="PANTHER" id="PTHR28259:SF1">
    <property type="entry name" value="FLUORIDE EXPORT PROTEIN 1-RELATED"/>
    <property type="match status" value="1"/>
</dbReference>
<feature type="transmembrane region" description="Helical" evidence="8">
    <location>
        <begin position="67"/>
        <end position="91"/>
    </location>
</feature>
<dbReference type="EMBL" id="LAZR01008203">
    <property type="protein sequence ID" value="KKM80326.1"/>
    <property type="molecule type" value="Genomic_DNA"/>
</dbReference>
<name>A0A0F9L055_9ZZZZ</name>
<dbReference type="InterPro" id="IPR003691">
    <property type="entry name" value="FluC"/>
</dbReference>
<reference evidence="9" key="1">
    <citation type="journal article" date="2015" name="Nature">
        <title>Complex archaea that bridge the gap between prokaryotes and eukaryotes.</title>
        <authorList>
            <person name="Spang A."/>
            <person name="Saw J.H."/>
            <person name="Jorgensen S.L."/>
            <person name="Zaremba-Niedzwiedzka K."/>
            <person name="Martijn J."/>
            <person name="Lind A.E."/>
            <person name="van Eijk R."/>
            <person name="Schleper C."/>
            <person name="Guy L."/>
            <person name="Ettema T.J."/>
        </authorList>
    </citation>
    <scope>NUCLEOTIDE SEQUENCE</scope>
</reference>
<keyword evidence="4 8" id="KW-1133">Transmembrane helix</keyword>
<evidence type="ECO:0000256" key="7">
    <source>
        <dbReference type="ARBA" id="ARBA00035585"/>
    </source>
</evidence>
<sequence length="126" mass="13411">MWLSLLAVSVGAVIGANLRWWLGLWLNTSYHAIPLGTLAANLGGGWLIGLLIGYFSHGSTLAPEWRLFAITGLCGALTTFSTFSLEMFAAIQDGKWPMAIAGVLVHVIGSILMTALGIYTFSLVKG</sequence>
<evidence type="ECO:0000256" key="5">
    <source>
        <dbReference type="ARBA" id="ARBA00023136"/>
    </source>
</evidence>
<dbReference type="NCBIfam" id="NF010792">
    <property type="entry name" value="PRK14196.1"/>
    <property type="match status" value="1"/>
</dbReference>
<evidence type="ECO:0000313" key="9">
    <source>
        <dbReference type="EMBL" id="KKM80326.1"/>
    </source>
</evidence>
<dbReference type="AlphaFoldDB" id="A0A0F9L055"/>
<evidence type="ECO:0000256" key="6">
    <source>
        <dbReference type="ARBA" id="ARBA00035120"/>
    </source>
</evidence>
<dbReference type="GO" id="GO:0005886">
    <property type="term" value="C:plasma membrane"/>
    <property type="evidence" value="ECO:0007669"/>
    <property type="project" value="UniProtKB-SubCell"/>
</dbReference>
<comment type="similarity">
    <text evidence="6">Belongs to the fluoride channel Fluc/FEX (TC 1.A.43) family.</text>
</comment>
<dbReference type="GO" id="GO:1903425">
    <property type="term" value="F:fluoride transmembrane transporter activity"/>
    <property type="evidence" value="ECO:0007669"/>
    <property type="project" value="TreeGrafter"/>
</dbReference>
<feature type="transmembrane region" description="Helical" evidence="8">
    <location>
        <begin position="31"/>
        <end position="55"/>
    </location>
</feature>
<gene>
    <name evidence="9" type="ORF">LCGC14_1341000</name>
</gene>
<keyword evidence="2" id="KW-1003">Cell membrane</keyword>
<comment type="caution">
    <text evidence="9">The sequence shown here is derived from an EMBL/GenBank/DDBJ whole genome shotgun (WGS) entry which is preliminary data.</text>
</comment>
<feature type="transmembrane region" description="Helical" evidence="8">
    <location>
        <begin position="103"/>
        <end position="124"/>
    </location>
</feature>
<proteinExistence type="inferred from homology"/>
<evidence type="ECO:0000256" key="3">
    <source>
        <dbReference type="ARBA" id="ARBA00022692"/>
    </source>
</evidence>
<evidence type="ECO:0000256" key="4">
    <source>
        <dbReference type="ARBA" id="ARBA00022989"/>
    </source>
</evidence>
<accession>A0A0F9L055</accession>
<keyword evidence="5 8" id="KW-0472">Membrane</keyword>
<dbReference type="HAMAP" id="MF_00454">
    <property type="entry name" value="FluC"/>
    <property type="match status" value="1"/>
</dbReference>
<evidence type="ECO:0008006" key="10">
    <source>
        <dbReference type="Google" id="ProtNLM"/>
    </source>
</evidence>